<accession>A0A494Y387</accession>
<keyword evidence="2" id="KW-1185">Reference proteome</keyword>
<organism evidence="1 2">
    <name type="scientific">Pararobbsia silviterrae</name>
    <dbReference type="NCBI Taxonomy" id="1792498"/>
    <lineage>
        <taxon>Bacteria</taxon>
        <taxon>Pseudomonadati</taxon>
        <taxon>Pseudomonadota</taxon>
        <taxon>Betaproteobacteria</taxon>
        <taxon>Burkholderiales</taxon>
        <taxon>Burkholderiaceae</taxon>
        <taxon>Pararobbsia</taxon>
    </lineage>
</organism>
<name>A0A494Y387_9BURK</name>
<protein>
    <submittedName>
        <fullName evidence="1">Uncharacterized protein</fullName>
    </submittedName>
</protein>
<dbReference type="Proteomes" id="UP000270342">
    <property type="component" value="Unassembled WGS sequence"/>
</dbReference>
<evidence type="ECO:0000313" key="2">
    <source>
        <dbReference type="Proteomes" id="UP000270342"/>
    </source>
</evidence>
<evidence type="ECO:0000313" key="1">
    <source>
        <dbReference type="EMBL" id="RKP56478.1"/>
    </source>
</evidence>
<sequence length="82" mass="8760">MLTPSKSDCIALLSAAGRVADAQDVVRLNCQNLGLSQNCLDATATFLMERGCFVHIHGSHGHYEVGGLSLQGKLRLDQLVHG</sequence>
<dbReference type="AlphaFoldDB" id="A0A494Y387"/>
<gene>
    <name evidence="1" type="ORF">D7S86_08845</name>
</gene>
<dbReference type="RefSeq" id="WP_121085504.1">
    <property type="nucleotide sequence ID" value="NZ_RBZU01000003.1"/>
</dbReference>
<reference evidence="1 2" key="1">
    <citation type="submission" date="2018-10" db="EMBL/GenBank/DDBJ databases">
        <title>Robbsia sp. DHC34, isolated from soil.</title>
        <authorList>
            <person name="Gao Z.-H."/>
            <person name="Qiu L.-H."/>
        </authorList>
    </citation>
    <scope>NUCLEOTIDE SEQUENCE [LARGE SCALE GENOMIC DNA]</scope>
    <source>
        <strain evidence="1 2">DHC34</strain>
    </source>
</reference>
<dbReference type="OrthoDB" id="9007891at2"/>
<dbReference type="EMBL" id="RBZU01000003">
    <property type="protein sequence ID" value="RKP56478.1"/>
    <property type="molecule type" value="Genomic_DNA"/>
</dbReference>
<proteinExistence type="predicted"/>
<comment type="caution">
    <text evidence="1">The sequence shown here is derived from an EMBL/GenBank/DDBJ whole genome shotgun (WGS) entry which is preliminary data.</text>
</comment>